<name>A0AA38TGK4_9ASTR</name>
<dbReference type="InterPro" id="IPR015495">
    <property type="entry name" value="Myb_TF_plants"/>
</dbReference>
<dbReference type="Gene3D" id="1.10.10.60">
    <property type="entry name" value="Homeodomain-like"/>
    <property type="match status" value="2"/>
</dbReference>
<dbReference type="PROSITE" id="PS50090">
    <property type="entry name" value="MYB_LIKE"/>
    <property type="match status" value="2"/>
</dbReference>
<dbReference type="AlphaFoldDB" id="A0AA38TGK4"/>
<sequence>MVRAPYFDKDGIKKGAWSEHEDNKLISCIEKHGHLNWRKLPKLAGLSRCGKSCRLRWMNYLRPNIKRGNYTNEEEDIIINLHSSLGNKWSIIASKLPGRSDNEIKNHWHTHLRKRSKQPNTVSHSENGIIQNPKCSKEEDVQQVSEKKYMDEVDILSVVLSAESSSHANNQQSSPSSSSSSLEDMASKGYSPQPSNEDLVRDLWSMEDDFFMVPMDSTDKYISSSYGHDIIQIDDVLWPMMEFYGL</sequence>
<dbReference type="PANTHER" id="PTHR10641">
    <property type="entry name" value="MYB FAMILY TRANSCRIPTION FACTOR"/>
    <property type="match status" value="1"/>
</dbReference>
<dbReference type="FunFam" id="1.10.10.60:FF:000001">
    <property type="entry name" value="MYB-related transcription factor"/>
    <property type="match status" value="1"/>
</dbReference>
<dbReference type="InterPro" id="IPR001005">
    <property type="entry name" value="SANT/Myb"/>
</dbReference>
<accession>A0AA38TGK4</accession>
<evidence type="ECO:0000259" key="7">
    <source>
        <dbReference type="PROSITE" id="PS51294"/>
    </source>
</evidence>
<dbReference type="EMBL" id="JARYMX010000002">
    <property type="protein sequence ID" value="KAJ9560550.1"/>
    <property type="molecule type" value="Genomic_DNA"/>
</dbReference>
<organism evidence="8 9">
    <name type="scientific">Centaurea solstitialis</name>
    <name type="common">yellow star-thistle</name>
    <dbReference type="NCBI Taxonomy" id="347529"/>
    <lineage>
        <taxon>Eukaryota</taxon>
        <taxon>Viridiplantae</taxon>
        <taxon>Streptophyta</taxon>
        <taxon>Embryophyta</taxon>
        <taxon>Tracheophyta</taxon>
        <taxon>Spermatophyta</taxon>
        <taxon>Magnoliopsida</taxon>
        <taxon>eudicotyledons</taxon>
        <taxon>Gunneridae</taxon>
        <taxon>Pentapetalae</taxon>
        <taxon>asterids</taxon>
        <taxon>campanulids</taxon>
        <taxon>Asterales</taxon>
        <taxon>Asteraceae</taxon>
        <taxon>Carduoideae</taxon>
        <taxon>Cardueae</taxon>
        <taxon>Centaureinae</taxon>
        <taxon>Centaurea</taxon>
    </lineage>
</organism>
<dbReference type="InterPro" id="IPR009057">
    <property type="entry name" value="Homeodomain-like_sf"/>
</dbReference>
<evidence type="ECO:0000256" key="4">
    <source>
        <dbReference type="ARBA" id="ARBA00023242"/>
    </source>
</evidence>
<evidence type="ECO:0000259" key="6">
    <source>
        <dbReference type="PROSITE" id="PS50090"/>
    </source>
</evidence>
<dbReference type="GO" id="GO:0005634">
    <property type="term" value="C:nucleus"/>
    <property type="evidence" value="ECO:0007669"/>
    <property type="project" value="UniProtKB-SubCell"/>
</dbReference>
<evidence type="ECO:0000313" key="9">
    <source>
        <dbReference type="Proteomes" id="UP001172457"/>
    </source>
</evidence>
<protein>
    <submittedName>
        <fullName evidence="8">Uncharacterized protein</fullName>
    </submittedName>
</protein>
<dbReference type="GO" id="GO:0003677">
    <property type="term" value="F:DNA binding"/>
    <property type="evidence" value="ECO:0007669"/>
    <property type="project" value="UniProtKB-KW"/>
</dbReference>
<evidence type="ECO:0000256" key="2">
    <source>
        <dbReference type="ARBA" id="ARBA00022737"/>
    </source>
</evidence>
<keyword evidence="2" id="KW-0677">Repeat</keyword>
<dbReference type="Pfam" id="PF00249">
    <property type="entry name" value="Myb_DNA-binding"/>
    <property type="match status" value="2"/>
</dbReference>
<feature type="compositionally biased region" description="Polar residues" evidence="5">
    <location>
        <begin position="118"/>
        <end position="134"/>
    </location>
</feature>
<feature type="region of interest" description="Disordered" evidence="5">
    <location>
        <begin position="110"/>
        <end position="143"/>
    </location>
</feature>
<dbReference type="Proteomes" id="UP001172457">
    <property type="component" value="Chromosome 2"/>
</dbReference>
<feature type="domain" description="Myb-like" evidence="6">
    <location>
        <begin position="9"/>
        <end position="61"/>
    </location>
</feature>
<dbReference type="SUPFAM" id="SSF46689">
    <property type="entry name" value="Homeodomain-like"/>
    <property type="match status" value="1"/>
</dbReference>
<keyword evidence="4" id="KW-0539">Nucleus</keyword>
<dbReference type="PANTHER" id="PTHR10641:SF1377">
    <property type="entry name" value="MYB-RELATED PROTEIN MYB4-LIKE"/>
    <property type="match status" value="1"/>
</dbReference>
<feature type="domain" description="HTH myb-type" evidence="7">
    <location>
        <begin position="62"/>
        <end position="116"/>
    </location>
</feature>
<dbReference type="SMART" id="SM00717">
    <property type="entry name" value="SANT"/>
    <property type="match status" value="2"/>
</dbReference>
<evidence type="ECO:0000256" key="5">
    <source>
        <dbReference type="SAM" id="MobiDB-lite"/>
    </source>
</evidence>
<feature type="compositionally biased region" description="Low complexity" evidence="5">
    <location>
        <begin position="164"/>
        <end position="181"/>
    </location>
</feature>
<dbReference type="CDD" id="cd00167">
    <property type="entry name" value="SANT"/>
    <property type="match status" value="2"/>
</dbReference>
<comment type="subcellular location">
    <subcellularLocation>
        <location evidence="1">Nucleus</location>
    </subcellularLocation>
</comment>
<reference evidence="8" key="1">
    <citation type="submission" date="2023-03" db="EMBL/GenBank/DDBJ databases">
        <title>Chromosome-scale reference genome and RAD-based genetic map of yellow starthistle (Centaurea solstitialis) reveal putative structural variation and QTLs associated with invader traits.</title>
        <authorList>
            <person name="Reatini B."/>
            <person name="Cang F.A."/>
            <person name="Jiang Q."/>
            <person name="Mckibben M.T.W."/>
            <person name="Barker M.S."/>
            <person name="Rieseberg L.H."/>
            <person name="Dlugosch K.M."/>
        </authorList>
    </citation>
    <scope>NUCLEOTIDE SEQUENCE</scope>
    <source>
        <strain evidence="8">CAN-66</strain>
        <tissue evidence="8">Leaf</tissue>
    </source>
</reference>
<feature type="domain" description="HTH myb-type" evidence="7">
    <location>
        <begin position="9"/>
        <end position="61"/>
    </location>
</feature>
<evidence type="ECO:0000313" key="8">
    <source>
        <dbReference type="EMBL" id="KAJ9560550.1"/>
    </source>
</evidence>
<comment type="caution">
    <text evidence="8">The sequence shown here is derived from an EMBL/GenBank/DDBJ whole genome shotgun (WGS) entry which is preliminary data.</text>
</comment>
<gene>
    <name evidence="8" type="ORF">OSB04_005710</name>
</gene>
<feature type="domain" description="Myb-like" evidence="6">
    <location>
        <begin position="62"/>
        <end position="112"/>
    </location>
</feature>
<proteinExistence type="predicted"/>
<feature type="region of interest" description="Disordered" evidence="5">
    <location>
        <begin position="164"/>
        <end position="197"/>
    </location>
</feature>
<keyword evidence="3" id="KW-0238">DNA-binding</keyword>
<dbReference type="PROSITE" id="PS51294">
    <property type="entry name" value="HTH_MYB"/>
    <property type="match status" value="2"/>
</dbReference>
<keyword evidence="9" id="KW-1185">Reference proteome</keyword>
<evidence type="ECO:0000256" key="3">
    <source>
        <dbReference type="ARBA" id="ARBA00023125"/>
    </source>
</evidence>
<dbReference type="InterPro" id="IPR017930">
    <property type="entry name" value="Myb_dom"/>
</dbReference>
<evidence type="ECO:0000256" key="1">
    <source>
        <dbReference type="ARBA" id="ARBA00004123"/>
    </source>
</evidence>